<comment type="caution">
    <text evidence="1">The sequence shown here is derived from an EMBL/GenBank/DDBJ whole genome shotgun (WGS) entry which is preliminary data.</text>
</comment>
<dbReference type="PANTHER" id="PTHR45737">
    <property type="entry name" value="VON WILLEBRAND FACTOR A DOMAIN-CONTAINING PROTEIN 5A"/>
    <property type="match status" value="1"/>
</dbReference>
<gene>
    <name evidence="1" type="ORF">ABVK25_009715</name>
</gene>
<dbReference type="Proteomes" id="UP001590951">
    <property type="component" value="Unassembled WGS sequence"/>
</dbReference>
<evidence type="ECO:0000313" key="1">
    <source>
        <dbReference type="EMBL" id="KAL2049988.1"/>
    </source>
</evidence>
<name>A0ABR4B2I9_9LECA</name>
<reference evidence="1 2" key="1">
    <citation type="submission" date="2024-09" db="EMBL/GenBank/DDBJ databases">
        <title>Rethinking Asexuality: The Enigmatic Case of Functional Sexual Genes in Lepraria (Stereocaulaceae).</title>
        <authorList>
            <person name="Doellman M."/>
            <person name="Sun Y."/>
            <person name="Barcenas-Pena A."/>
            <person name="Lumbsch H.T."/>
            <person name="Grewe F."/>
        </authorList>
    </citation>
    <scope>NUCLEOTIDE SEQUENCE [LARGE SCALE GENOMIC DNA]</scope>
    <source>
        <strain evidence="1 2">Grewe 0041</strain>
    </source>
</reference>
<dbReference type="EMBL" id="JBHFEH010000054">
    <property type="protein sequence ID" value="KAL2049988.1"/>
    <property type="molecule type" value="Genomic_DNA"/>
</dbReference>
<proteinExistence type="predicted"/>
<sequence length="328" mass="36531">MPEASDAFSTSLGNTPAGGKALVKITYVGELKHDGIRWTLPTKIAPRYGDVPGACKKVRFEEEGGISITVDIDAGETSQINSLKSPSYPYRGSATIALENTQVDKDFVLLFSNKVIGNPTAFLETHPTVRNQRALMVDLVPKFVLTPKRPEIIFIVDRSRSMGRHILMLKSALKVFLKSLPLLRLHPFFTLPLLFLFLKNKVYLLMSPESAQKTPKSVVLRGKSLQGPLELEIPVQKLFEQGKKLHQVAAKKAIQELGGKRGVQCQVGEKFCSFVAVTDNDKNNKSKPAGLTQEYHVQRRLKSVRAMKTWDLGCWRHPLGAIQSQNRT</sequence>
<evidence type="ECO:0008006" key="3">
    <source>
        <dbReference type="Google" id="ProtNLM"/>
    </source>
</evidence>
<evidence type="ECO:0000313" key="2">
    <source>
        <dbReference type="Proteomes" id="UP001590951"/>
    </source>
</evidence>
<protein>
    <recommendedName>
        <fullName evidence="3">VIT domain-containing protein</fullName>
    </recommendedName>
</protein>
<dbReference type="PANTHER" id="PTHR45737:SF6">
    <property type="entry name" value="VON WILLEBRAND FACTOR A DOMAIN-CONTAINING PROTEIN 5A"/>
    <property type="match status" value="1"/>
</dbReference>
<organism evidence="1 2">
    <name type="scientific">Lepraria finkii</name>
    <dbReference type="NCBI Taxonomy" id="1340010"/>
    <lineage>
        <taxon>Eukaryota</taxon>
        <taxon>Fungi</taxon>
        <taxon>Dikarya</taxon>
        <taxon>Ascomycota</taxon>
        <taxon>Pezizomycotina</taxon>
        <taxon>Lecanoromycetes</taxon>
        <taxon>OSLEUM clade</taxon>
        <taxon>Lecanoromycetidae</taxon>
        <taxon>Lecanorales</taxon>
        <taxon>Lecanorineae</taxon>
        <taxon>Stereocaulaceae</taxon>
        <taxon>Lepraria</taxon>
    </lineage>
</organism>
<keyword evidence="2" id="KW-1185">Reference proteome</keyword>
<accession>A0ABR4B2I9</accession>